<sequence>MASYQRRGKTWQYTISAKPKPIRKGGFKTKKEAAIAAAEVEANLNKGVRLQLTPIPFDEYFEKWVALYKKQLKGPTKKHYEDTHKEIQKYFGNSPIQEIIRSDYQAFINKFGSTRAKETVEKLHGHIRSCVQDAIEDGVVHVDFTRKVKLYWTVQAKKASEKHLNFKESELLLKELYKHLSEGLGYYLLLLGLTSGLRFEELVGLTRKDFDFVHNKIRVNKTWGYKKQSPLGFGPTKNEQSNRIIKIDKNTMAAFKHLFDIMPPNLHGLVFYSPVSKYKVISNTNANKLLKKVLSELEIQPITVHGLRHTYASVLLYKRVSVYSVSERLGHKDVETTNKYYAHVLKELREEDDEIAVSAFEEMAV</sequence>
<gene>
    <name evidence="8" type="ORF">JOC74_004002</name>
</gene>
<feature type="domain" description="Tyr recombinase" evidence="6">
    <location>
        <begin position="162"/>
        <end position="353"/>
    </location>
</feature>
<reference evidence="8 9" key="1">
    <citation type="submission" date="2021-01" db="EMBL/GenBank/DDBJ databases">
        <title>Genomic Encyclopedia of Type Strains, Phase IV (KMG-IV): sequencing the most valuable type-strain genomes for metagenomic binning, comparative biology and taxonomic classification.</title>
        <authorList>
            <person name="Goeker M."/>
        </authorList>
    </citation>
    <scope>NUCLEOTIDE SEQUENCE [LARGE SCALE GENOMIC DNA]</scope>
    <source>
        <strain evidence="8 9">DSM 103394</strain>
    </source>
</reference>
<name>A0ABS4D1H1_9BACI</name>
<dbReference type="InterPro" id="IPR044068">
    <property type="entry name" value="CB"/>
</dbReference>
<dbReference type="SUPFAM" id="SSF56349">
    <property type="entry name" value="DNA breaking-rejoining enzymes"/>
    <property type="match status" value="1"/>
</dbReference>
<dbReference type="InterPro" id="IPR028259">
    <property type="entry name" value="AP2-like_int_N"/>
</dbReference>
<dbReference type="InterPro" id="IPR050808">
    <property type="entry name" value="Phage_Integrase"/>
</dbReference>
<dbReference type="RefSeq" id="WP_211086255.1">
    <property type="nucleotide sequence ID" value="NZ_JAFDST010000006.1"/>
</dbReference>
<comment type="caution">
    <text evidence="8">The sequence shown here is derived from an EMBL/GenBank/DDBJ whole genome shotgun (WGS) entry which is preliminary data.</text>
</comment>
<dbReference type="Pfam" id="PF14659">
    <property type="entry name" value="Phage_int_SAM_3"/>
    <property type="match status" value="1"/>
</dbReference>
<dbReference type="Proteomes" id="UP000674416">
    <property type="component" value="Unassembled WGS sequence"/>
</dbReference>
<dbReference type="Pfam" id="PF14657">
    <property type="entry name" value="Arm-DNA-bind_4"/>
    <property type="match status" value="1"/>
</dbReference>
<evidence type="ECO:0000256" key="5">
    <source>
        <dbReference type="PROSITE-ProRule" id="PRU01248"/>
    </source>
</evidence>
<protein>
    <submittedName>
        <fullName evidence="8">Integrase</fullName>
    </submittedName>
</protein>
<dbReference type="Gene3D" id="1.10.150.130">
    <property type="match status" value="1"/>
</dbReference>
<dbReference type="PANTHER" id="PTHR30629:SF2">
    <property type="entry name" value="PROPHAGE INTEGRASE INTS-RELATED"/>
    <property type="match status" value="1"/>
</dbReference>
<dbReference type="InterPro" id="IPR011010">
    <property type="entry name" value="DNA_brk_join_enz"/>
</dbReference>
<dbReference type="InterPro" id="IPR010998">
    <property type="entry name" value="Integrase_recombinase_N"/>
</dbReference>
<dbReference type="Pfam" id="PF00589">
    <property type="entry name" value="Phage_integrase"/>
    <property type="match status" value="1"/>
</dbReference>
<evidence type="ECO:0000256" key="2">
    <source>
        <dbReference type="ARBA" id="ARBA00022908"/>
    </source>
</evidence>
<dbReference type="InterPro" id="IPR002104">
    <property type="entry name" value="Integrase_catalytic"/>
</dbReference>
<evidence type="ECO:0000256" key="4">
    <source>
        <dbReference type="ARBA" id="ARBA00023172"/>
    </source>
</evidence>
<keyword evidence="2" id="KW-0229">DNA integration</keyword>
<keyword evidence="3 5" id="KW-0238">DNA-binding</keyword>
<feature type="domain" description="Core-binding (CB)" evidence="7">
    <location>
        <begin position="55"/>
        <end position="135"/>
    </location>
</feature>
<accession>A0ABS4D1H1</accession>
<dbReference type="InterPro" id="IPR013762">
    <property type="entry name" value="Integrase-like_cat_sf"/>
</dbReference>
<keyword evidence="4" id="KW-0233">DNA recombination</keyword>
<dbReference type="Gene3D" id="1.10.443.10">
    <property type="entry name" value="Intergrase catalytic core"/>
    <property type="match status" value="1"/>
</dbReference>
<comment type="similarity">
    <text evidence="1">Belongs to the 'phage' integrase family.</text>
</comment>
<evidence type="ECO:0000259" key="7">
    <source>
        <dbReference type="PROSITE" id="PS51900"/>
    </source>
</evidence>
<dbReference type="PROSITE" id="PS51900">
    <property type="entry name" value="CB"/>
    <property type="match status" value="1"/>
</dbReference>
<evidence type="ECO:0000313" key="9">
    <source>
        <dbReference type="Proteomes" id="UP000674416"/>
    </source>
</evidence>
<dbReference type="EMBL" id="JAFDST010000006">
    <property type="protein sequence ID" value="MBP1083474.1"/>
    <property type="molecule type" value="Genomic_DNA"/>
</dbReference>
<evidence type="ECO:0000259" key="6">
    <source>
        <dbReference type="PROSITE" id="PS51898"/>
    </source>
</evidence>
<dbReference type="PANTHER" id="PTHR30629">
    <property type="entry name" value="PROPHAGE INTEGRASE"/>
    <property type="match status" value="1"/>
</dbReference>
<evidence type="ECO:0000313" key="8">
    <source>
        <dbReference type="EMBL" id="MBP1083474.1"/>
    </source>
</evidence>
<dbReference type="PROSITE" id="PS51898">
    <property type="entry name" value="TYR_RECOMBINASE"/>
    <property type="match status" value="1"/>
</dbReference>
<keyword evidence="9" id="KW-1185">Reference proteome</keyword>
<organism evidence="8 9">
    <name type="scientific">Bacillus capparidis</name>
    <dbReference type="NCBI Taxonomy" id="1840411"/>
    <lineage>
        <taxon>Bacteria</taxon>
        <taxon>Bacillati</taxon>
        <taxon>Bacillota</taxon>
        <taxon>Bacilli</taxon>
        <taxon>Bacillales</taxon>
        <taxon>Bacillaceae</taxon>
        <taxon>Bacillus</taxon>
    </lineage>
</organism>
<dbReference type="InterPro" id="IPR004107">
    <property type="entry name" value="Integrase_SAM-like_N"/>
</dbReference>
<proteinExistence type="inferred from homology"/>
<evidence type="ECO:0000256" key="3">
    <source>
        <dbReference type="ARBA" id="ARBA00023125"/>
    </source>
</evidence>
<evidence type="ECO:0000256" key="1">
    <source>
        <dbReference type="ARBA" id="ARBA00008857"/>
    </source>
</evidence>
<dbReference type="CDD" id="cd01189">
    <property type="entry name" value="INT_ICEBs1_C_like"/>
    <property type="match status" value="1"/>
</dbReference>